<dbReference type="Proteomes" id="UP000695000">
    <property type="component" value="Unplaced"/>
</dbReference>
<evidence type="ECO:0000313" key="9">
    <source>
        <dbReference type="Proteomes" id="UP000695000"/>
    </source>
</evidence>
<sequence>MLKTMGDYDDLDEEVYDEEEELYHMYFRQPNTIKPRMDNLENWSDAEFYEKFRFTKHTVVGLLEQIKNKLIHKTNKNNPVTPVQQLLITLGFFASGSFYITIGDFAGIHKTTTGKIIHRVCDAISSLLDQYVYMPSNTSEVDKSQLDFYNVAQFPNVLAVLDCTHVKIQSPGGEDADYYRCRNGYFAINVQAMCNASLKFVDIVARWPGSTHASTIFENSFVKSRFENKEFKDGLVLGGGCFPLRNYLITPIRNPQTEGEHRFNESHMKTRRIMEKCLRLWKKRFPILTTGMRCKVPLVQKIIVTTAILHNISIDCNETEPDVDGSSGEENDILFNCNEVVHQDARNDLIKYFSNSTN</sequence>
<dbReference type="InterPro" id="IPR045249">
    <property type="entry name" value="HARBI1-like"/>
</dbReference>
<proteinExistence type="inferred from homology"/>
<feature type="domain" description="DDE Tnp4" evidence="8">
    <location>
        <begin position="161"/>
        <end position="311"/>
    </location>
</feature>
<dbReference type="PANTHER" id="PTHR22930">
    <property type="match status" value="1"/>
</dbReference>
<keyword evidence="4" id="KW-0540">Nuclease</keyword>
<evidence type="ECO:0000256" key="1">
    <source>
        <dbReference type="ARBA" id="ARBA00001968"/>
    </source>
</evidence>
<evidence type="ECO:0000256" key="5">
    <source>
        <dbReference type="ARBA" id="ARBA00022723"/>
    </source>
</evidence>
<comment type="cofactor">
    <cofactor evidence="1">
        <name>a divalent metal cation</name>
        <dbReference type="ChEBI" id="CHEBI:60240"/>
    </cofactor>
</comment>
<evidence type="ECO:0000256" key="3">
    <source>
        <dbReference type="ARBA" id="ARBA00006958"/>
    </source>
</evidence>
<dbReference type="GeneID" id="108556543"/>
<reference evidence="10" key="1">
    <citation type="submission" date="2025-08" db="UniProtKB">
        <authorList>
            <consortium name="RefSeq"/>
        </authorList>
    </citation>
    <scope>IDENTIFICATION</scope>
    <source>
        <tissue evidence="10">Whole Larva</tissue>
    </source>
</reference>
<evidence type="ECO:0000256" key="2">
    <source>
        <dbReference type="ARBA" id="ARBA00004123"/>
    </source>
</evidence>
<keyword evidence="5" id="KW-0479">Metal-binding</keyword>
<name>A0ABM1M0T9_NICVS</name>
<keyword evidence="6" id="KW-0378">Hydrolase</keyword>
<comment type="subcellular location">
    <subcellularLocation>
        <location evidence="2">Nucleus</location>
    </subcellularLocation>
</comment>
<protein>
    <submittedName>
        <fullName evidence="10">Nuclease HARBI1 isoform X1</fullName>
    </submittedName>
</protein>
<keyword evidence="7" id="KW-0539">Nucleus</keyword>
<comment type="similarity">
    <text evidence="3">Belongs to the HARBI1 family.</text>
</comment>
<evidence type="ECO:0000259" key="8">
    <source>
        <dbReference type="Pfam" id="PF13359"/>
    </source>
</evidence>
<evidence type="ECO:0000256" key="7">
    <source>
        <dbReference type="ARBA" id="ARBA00023242"/>
    </source>
</evidence>
<evidence type="ECO:0000313" key="10">
    <source>
        <dbReference type="RefSeq" id="XP_017768189.1"/>
    </source>
</evidence>
<evidence type="ECO:0000256" key="4">
    <source>
        <dbReference type="ARBA" id="ARBA00022722"/>
    </source>
</evidence>
<dbReference type="PANTHER" id="PTHR22930:SF289">
    <property type="entry name" value="DDE TNP4 DOMAIN-CONTAINING PROTEIN-RELATED"/>
    <property type="match status" value="1"/>
</dbReference>
<gene>
    <name evidence="10" type="primary">LOC108556543</name>
</gene>
<dbReference type="InterPro" id="IPR027806">
    <property type="entry name" value="HARBI1_dom"/>
</dbReference>
<evidence type="ECO:0000256" key="6">
    <source>
        <dbReference type="ARBA" id="ARBA00022801"/>
    </source>
</evidence>
<dbReference type="Pfam" id="PF13359">
    <property type="entry name" value="DDE_Tnp_4"/>
    <property type="match status" value="1"/>
</dbReference>
<organism evidence="9 10">
    <name type="scientific">Nicrophorus vespilloides</name>
    <name type="common">Boreal carrion beetle</name>
    <dbReference type="NCBI Taxonomy" id="110193"/>
    <lineage>
        <taxon>Eukaryota</taxon>
        <taxon>Metazoa</taxon>
        <taxon>Ecdysozoa</taxon>
        <taxon>Arthropoda</taxon>
        <taxon>Hexapoda</taxon>
        <taxon>Insecta</taxon>
        <taxon>Pterygota</taxon>
        <taxon>Neoptera</taxon>
        <taxon>Endopterygota</taxon>
        <taxon>Coleoptera</taxon>
        <taxon>Polyphaga</taxon>
        <taxon>Staphyliniformia</taxon>
        <taxon>Silphidae</taxon>
        <taxon>Nicrophorinae</taxon>
        <taxon>Nicrophorus</taxon>
    </lineage>
</organism>
<keyword evidence="9" id="KW-1185">Reference proteome</keyword>
<dbReference type="RefSeq" id="XP_017768189.1">
    <property type="nucleotide sequence ID" value="XM_017912700.1"/>
</dbReference>
<accession>A0ABM1M0T9</accession>